<feature type="transmembrane region" description="Helical" evidence="1">
    <location>
        <begin position="152"/>
        <end position="175"/>
    </location>
</feature>
<keyword evidence="3" id="KW-1185">Reference proteome</keyword>
<evidence type="ECO:0008006" key="4">
    <source>
        <dbReference type="Google" id="ProtNLM"/>
    </source>
</evidence>
<evidence type="ECO:0000256" key="1">
    <source>
        <dbReference type="SAM" id="Phobius"/>
    </source>
</evidence>
<feature type="transmembrane region" description="Helical" evidence="1">
    <location>
        <begin position="87"/>
        <end position="103"/>
    </location>
</feature>
<reference evidence="2 3" key="1">
    <citation type="submission" date="2016-05" db="EMBL/GenBank/DDBJ databases">
        <title>Draft Genome Sequence of Algibacter sp. Strain SK-16 Isolated from the Surface Water of Aburatsubo Inlet.</title>
        <authorList>
            <person name="Wong S.-K."/>
            <person name="Yoshizawa S."/>
            <person name="Nakajima Y."/>
            <person name="Ogura Y."/>
            <person name="Tetsuya H."/>
            <person name="Hamasaki K."/>
        </authorList>
    </citation>
    <scope>NUCLEOTIDE SEQUENCE [LARGE SCALE GENOMIC DNA]</scope>
    <source>
        <strain evidence="2 3">SK-16</strain>
    </source>
</reference>
<keyword evidence="1" id="KW-1133">Transmembrane helix</keyword>
<keyword evidence="1" id="KW-0812">Transmembrane</keyword>
<comment type="caution">
    <text evidence="2">The sequence shown here is derived from an EMBL/GenBank/DDBJ whole genome shotgun (WGS) entry which is preliminary data.</text>
</comment>
<feature type="transmembrane region" description="Helical" evidence="1">
    <location>
        <begin position="182"/>
        <end position="203"/>
    </location>
</feature>
<accession>A0A1E5SI24</accession>
<proteinExistence type="predicted"/>
<protein>
    <recommendedName>
        <fullName evidence="4">YhhN-like protein</fullName>
    </recommendedName>
</protein>
<dbReference type="STRING" id="1849968.A8C32_06080"/>
<gene>
    <name evidence="2" type="ORF">A8C32_06080</name>
</gene>
<name>A0A1E5SI24_9FLAO</name>
<dbReference type="EMBL" id="MDJD01000054">
    <property type="protein sequence ID" value="OEJ98763.1"/>
    <property type="molecule type" value="Genomic_DNA"/>
</dbReference>
<feature type="transmembrane region" description="Helical" evidence="1">
    <location>
        <begin position="209"/>
        <end position="226"/>
    </location>
</feature>
<evidence type="ECO:0000313" key="2">
    <source>
        <dbReference type="EMBL" id="OEJ98763.1"/>
    </source>
</evidence>
<feature type="transmembrane region" description="Helical" evidence="1">
    <location>
        <begin position="29"/>
        <end position="48"/>
    </location>
</feature>
<keyword evidence="1" id="KW-0472">Membrane</keyword>
<sequence length="245" mass="28503">MYSSKVLLSLILLLYILFAVFEFSGKSVIAEMLYLLMVPVITVMYALCIKKKNTLFFLFLLFYSGSNLMDGGIQMMSPEKGSMLDDFDYFVGNLLYIIAYLFLMRKICSTLCALHVLKNFKINLVVLTILNIYLVYVLQAIVVPFLKMNNDYYLELIYNVVLLLLLSVALLNYFYRDNKKSLYLFIGVLCIVFSEVIQIAYFYISERSFLSFIFVTLNLTAFHFLYQQTKLLNKTNDKENYAAVE</sequence>
<dbReference type="Proteomes" id="UP000095713">
    <property type="component" value="Unassembled WGS sequence"/>
</dbReference>
<feature type="transmembrane region" description="Helical" evidence="1">
    <location>
        <begin position="124"/>
        <end position="146"/>
    </location>
</feature>
<feature type="transmembrane region" description="Helical" evidence="1">
    <location>
        <begin position="55"/>
        <end position="75"/>
    </location>
</feature>
<evidence type="ECO:0000313" key="3">
    <source>
        <dbReference type="Proteomes" id="UP000095713"/>
    </source>
</evidence>
<dbReference type="AlphaFoldDB" id="A0A1E5SI24"/>
<organism evidence="2 3">
    <name type="scientific">Flavivirga aquatica</name>
    <dbReference type="NCBI Taxonomy" id="1849968"/>
    <lineage>
        <taxon>Bacteria</taxon>
        <taxon>Pseudomonadati</taxon>
        <taxon>Bacteroidota</taxon>
        <taxon>Flavobacteriia</taxon>
        <taxon>Flavobacteriales</taxon>
        <taxon>Flavobacteriaceae</taxon>
        <taxon>Flavivirga</taxon>
    </lineage>
</organism>